<dbReference type="GO" id="GO:0003723">
    <property type="term" value="F:RNA binding"/>
    <property type="evidence" value="ECO:0007669"/>
    <property type="project" value="InterPro"/>
</dbReference>
<sequence>MSYTFLVFFQLNVLKAFRVKMENGGYKKIAKEIKNNKPHSELIYSFQNGDNPTNILSNAKKERINLKKEILSTKYEEALKYKFSTEDLFKKYCFNSNNIYINSQIYKMPLIGTYIHIKLSGIEKEGIIIHESKQRIFFVMSNDKIKQFDKKGYNFFIKIGDKEYLIIGQNLKLSRLI</sequence>
<keyword evidence="2" id="KW-1185">Reference proteome</keyword>
<protein>
    <submittedName>
        <fullName evidence="1">Uncharacterized protein</fullName>
    </submittedName>
</protein>
<dbReference type="SUPFAM" id="SSF101744">
    <property type="entry name" value="Rof/RNase P subunit-like"/>
    <property type="match status" value="1"/>
</dbReference>
<dbReference type="AlphaFoldDB" id="A0A1W0E2L5"/>
<dbReference type="GO" id="GO:0030677">
    <property type="term" value="C:ribonuclease P complex"/>
    <property type="evidence" value="ECO:0007669"/>
    <property type="project" value="InterPro"/>
</dbReference>
<organism evidence="1 2">
    <name type="scientific">Ecytonucleospora hepatopenaei</name>
    <dbReference type="NCBI Taxonomy" id="646526"/>
    <lineage>
        <taxon>Eukaryota</taxon>
        <taxon>Fungi</taxon>
        <taxon>Fungi incertae sedis</taxon>
        <taxon>Microsporidia</taxon>
        <taxon>Enterocytozoonidae</taxon>
        <taxon>Ecytonucleospora</taxon>
    </lineage>
</organism>
<evidence type="ECO:0000313" key="2">
    <source>
        <dbReference type="Proteomes" id="UP000192758"/>
    </source>
</evidence>
<dbReference type="InterPro" id="IPR023534">
    <property type="entry name" value="Rof/RNase_P-like"/>
</dbReference>
<name>A0A1W0E2L5_9MICR</name>
<dbReference type="EMBL" id="MNPJ01000032">
    <property type="protein sequence ID" value="OQS53473.1"/>
    <property type="molecule type" value="Genomic_DNA"/>
</dbReference>
<dbReference type="VEuPathDB" id="MicrosporidiaDB:EHP00_627"/>
<proteinExistence type="predicted"/>
<gene>
    <name evidence="1" type="ORF">EHP00_627</name>
</gene>
<dbReference type="Gene3D" id="2.30.30.210">
    <property type="entry name" value="Ribonuclease P/MRP, subunit p29"/>
    <property type="match status" value="1"/>
</dbReference>
<dbReference type="InterPro" id="IPR036980">
    <property type="entry name" value="RNase_P/MRP_Rpp29_sf"/>
</dbReference>
<dbReference type="Proteomes" id="UP000192758">
    <property type="component" value="Unassembled WGS sequence"/>
</dbReference>
<dbReference type="GO" id="GO:0008033">
    <property type="term" value="P:tRNA processing"/>
    <property type="evidence" value="ECO:0007669"/>
    <property type="project" value="InterPro"/>
</dbReference>
<evidence type="ECO:0000313" key="1">
    <source>
        <dbReference type="EMBL" id="OQS53473.1"/>
    </source>
</evidence>
<comment type="caution">
    <text evidence="1">The sequence shown here is derived from an EMBL/GenBank/DDBJ whole genome shotgun (WGS) entry which is preliminary data.</text>
</comment>
<reference evidence="1 2" key="1">
    <citation type="journal article" date="2017" name="Environ. Microbiol.">
        <title>Decay of the glycolytic pathway and adaptation to intranuclear parasitism within Enterocytozoonidae microsporidia.</title>
        <authorList>
            <person name="Wiredu Boakye D."/>
            <person name="Jaroenlak P."/>
            <person name="Prachumwat A."/>
            <person name="Williams T.A."/>
            <person name="Bateman K.S."/>
            <person name="Itsathitphaisarn O."/>
            <person name="Sritunyalucksana K."/>
            <person name="Paszkiewicz K.H."/>
            <person name="Moore K.A."/>
            <person name="Stentiford G.D."/>
            <person name="Williams B.A."/>
        </authorList>
    </citation>
    <scope>NUCLEOTIDE SEQUENCE [LARGE SCALE GENOMIC DNA]</scope>
    <source>
        <strain evidence="1 2">TH1</strain>
    </source>
</reference>
<accession>A0A1W0E2L5</accession>